<dbReference type="CDD" id="cd17906">
    <property type="entry name" value="CheX"/>
    <property type="match status" value="1"/>
</dbReference>
<dbReference type="EMBL" id="JAUOZS010000001">
    <property type="protein sequence ID" value="MDT8903576.1"/>
    <property type="molecule type" value="Genomic_DNA"/>
</dbReference>
<gene>
    <name evidence="3" type="ORF">Q4T40_20305</name>
</gene>
<evidence type="ECO:0000313" key="4">
    <source>
        <dbReference type="Proteomes" id="UP001254848"/>
    </source>
</evidence>
<dbReference type="PANTHER" id="PTHR39452">
    <property type="entry name" value="CHEY-P PHOSPHATASE CHEX"/>
    <property type="match status" value="1"/>
</dbReference>
<organism evidence="3 4">
    <name type="scientific">Anaeroselena agilis</name>
    <dbReference type="NCBI Taxonomy" id="3063788"/>
    <lineage>
        <taxon>Bacteria</taxon>
        <taxon>Bacillati</taxon>
        <taxon>Bacillota</taxon>
        <taxon>Negativicutes</taxon>
        <taxon>Acetonemataceae</taxon>
        <taxon>Anaeroselena</taxon>
    </lineage>
</organism>
<sequence length="154" mass="16535">MDVRSIEPFLSAMNSVMPGLGFKEVKRGRISVSDSNKIASLGVMVVIGLTQQIKGNIAYNMSEDSAKRIASTMMMGMPVEAFDAMAESAIAELGNMLAANAAMILEQQGTRLDISPPTVITGQSFASSVTEARRLNIEMFIDNIPLEVNVSFVS</sequence>
<dbReference type="Gene3D" id="3.40.1550.10">
    <property type="entry name" value="CheC-like"/>
    <property type="match status" value="1"/>
</dbReference>
<dbReference type="SUPFAM" id="SSF103039">
    <property type="entry name" value="CheC-like"/>
    <property type="match status" value="1"/>
</dbReference>
<dbReference type="InterPro" id="IPR028051">
    <property type="entry name" value="CheX-like_dom"/>
</dbReference>
<dbReference type="InterPro" id="IPR038756">
    <property type="entry name" value="CheX-like"/>
</dbReference>
<name>A0ABU3P619_9FIRM</name>
<dbReference type="Pfam" id="PF13690">
    <property type="entry name" value="CheX"/>
    <property type="match status" value="1"/>
</dbReference>
<dbReference type="PANTHER" id="PTHR39452:SF1">
    <property type="entry name" value="CHEY-P PHOSPHATASE CHEX"/>
    <property type="match status" value="1"/>
</dbReference>
<comment type="caution">
    <text evidence="3">The sequence shown here is derived from an EMBL/GenBank/DDBJ whole genome shotgun (WGS) entry which is preliminary data.</text>
</comment>
<dbReference type="InterPro" id="IPR028976">
    <property type="entry name" value="CheC-like_sf"/>
</dbReference>
<accession>A0ABU3P619</accession>
<keyword evidence="1" id="KW-0145">Chemotaxis</keyword>
<proteinExistence type="predicted"/>
<dbReference type="Proteomes" id="UP001254848">
    <property type="component" value="Unassembled WGS sequence"/>
</dbReference>
<keyword evidence="4" id="KW-1185">Reference proteome</keyword>
<reference evidence="3 4" key="1">
    <citation type="submission" date="2023-07" db="EMBL/GenBank/DDBJ databases">
        <title>The novel representative of Negativicutes class, Anaeroselena agilis gen. nov. sp. nov.</title>
        <authorList>
            <person name="Prokofeva M.I."/>
            <person name="Elcheninov A.G."/>
            <person name="Klyukina A."/>
            <person name="Kublanov I.V."/>
            <person name="Frolov E.N."/>
            <person name="Podosokorskaya O.A."/>
        </authorList>
    </citation>
    <scope>NUCLEOTIDE SEQUENCE [LARGE SCALE GENOMIC DNA]</scope>
    <source>
        <strain evidence="3 4">4137-cl</strain>
    </source>
</reference>
<protein>
    <submittedName>
        <fullName evidence="3">Chemotaxis protein CheX</fullName>
    </submittedName>
</protein>
<feature type="domain" description="Chemotaxis phosphatase CheX-like" evidence="2">
    <location>
        <begin position="43"/>
        <end position="133"/>
    </location>
</feature>
<dbReference type="RefSeq" id="WP_413782030.1">
    <property type="nucleotide sequence ID" value="NZ_JAUOZS010000001.1"/>
</dbReference>
<evidence type="ECO:0000259" key="2">
    <source>
        <dbReference type="Pfam" id="PF13690"/>
    </source>
</evidence>
<evidence type="ECO:0000313" key="3">
    <source>
        <dbReference type="EMBL" id="MDT8903576.1"/>
    </source>
</evidence>
<evidence type="ECO:0000256" key="1">
    <source>
        <dbReference type="ARBA" id="ARBA00022500"/>
    </source>
</evidence>